<comment type="caution">
    <text evidence="2">The sequence shown here is derived from an EMBL/GenBank/DDBJ whole genome shotgun (WGS) entry which is preliminary data.</text>
</comment>
<dbReference type="AlphaFoldDB" id="A0A2M7U6E3"/>
<evidence type="ECO:0000313" key="2">
    <source>
        <dbReference type="EMBL" id="PIZ66792.1"/>
    </source>
</evidence>
<keyword evidence="1" id="KW-0812">Transmembrane</keyword>
<name>A0A2M7U6E3_9BACT</name>
<feature type="transmembrane region" description="Helical" evidence="1">
    <location>
        <begin position="24"/>
        <end position="42"/>
    </location>
</feature>
<organism evidence="2 3">
    <name type="scientific">Candidatus Roizmanbacteria bacterium CG_4_10_14_0_2_um_filter_36_35</name>
    <dbReference type="NCBI Taxonomy" id="1974822"/>
    <lineage>
        <taxon>Bacteria</taxon>
        <taxon>Candidatus Roizmaniibacteriota</taxon>
    </lineage>
</organism>
<dbReference type="Proteomes" id="UP000230177">
    <property type="component" value="Unassembled WGS sequence"/>
</dbReference>
<proteinExistence type="predicted"/>
<accession>A0A2M7U6E3</accession>
<dbReference type="EMBL" id="PFOE01000107">
    <property type="protein sequence ID" value="PIZ66792.1"/>
    <property type="molecule type" value="Genomic_DNA"/>
</dbReference>
<sequence length="77" mass="8284">MATPSAEAKRFNLKQYYKEHKSQFVGAELAVFGFLAAVGIASTNIPDIFRVTIVLLGSVSGAYGILRAGNQIPPRSK</sequence>
<protein>
    <submittedName>
        <fullName evidence="2">Uncharacterized protein</fullName>
    </submittedName>
</protein>
<keyword evidence="1" id="KW-0472">Membrane</keyword>
<evidence type="ECO:0000256" key="1">
    <source>
        <dbReference type="SAM" id="Phobius"/>
    </source>
</evidence>
<reference evidence="3" key="1">
    <citation type="submission" date="2017-09" db="EMBL/GenBank/DDBJ databases">
        <title>Depth-based differentiation of microbial function through sediment-hosted aquifers and enrichment of novel symbionts in the deep terrestrial subsurface.</title>
        <authorList>
            <person name="Probst A.J."/>
            <person name="Ladd B."/>
            <person name="Jarett J.K."/>
            <person name="Geller-Mcgrath D.E."/>
            <person name="Sieber C.M.K."/>
            <person name="Emerson J.B."/>
            <person name="Anantharaman K."/>
            <person name="Thomas B.C."/>
            <person name="Malmstrom R."/>
            <person name="Stieglmeier M."/>
            <person name="Klingl A."/>
            <person name="Woyke T."/>
            <person name="Ryan C.M."/>
            <person name="Banfield J.F."/>
        </authorList>
    </citation>
    <scope>NUCLEOTIDE SEQUENCE [LARGE SCALE GENOMIC DNA]</scope>
</reference>
<feature type="transmembrane region" description="Helical" evidence="1">
    <location>
        <begin position="48"/>
        <end position="66"/>
    </location>
</feature>
<evidence type="ECO:0000313" key="3">
    <source>
        <dbReference type="Proteomes" id="UP000230177"/>
    </source>
</evidence>
<keyword evidence="1" id="KW-1133">Transmembrane helix</keyword>
<gene>
    <name evidence="2" type="ORF">COY13_04805</name>
</gene>